<dbReference type="Pfam" id="PF13193">
    <property type="entry name" value="AMP-binding_C"/>
    <property type="match status" value="1"/>
</dbReference>
<protein>
    <submittedName>
        <fullName evidence="4">AMP-binding protein</fullName>
    </submittedName>
</protein>
<dbReference type="PROSITE" id="PS00455">
    <property type="entry name" value="AMP_BINDING"/>
    <property type="match status" value="1"/>
</dbReference>
<dbReference type="PANTHER" id="PTHR43767:SF1">
    <property type="entry name" value="NONRIBOSOMAL PEPTIDE SYNTHASE PES1 (EUROFUNG)-RELATED"/>
    <property type="match status" value="1"/>
</dbReference>
<dbReference type="InterPro" id="IPR050237">
    <property type="entry name" value="ATP-dep_AMP-bd_enzyme"/>
</dbReference>
<evidence type="ECO:0000259" key="3">
    <source>
        <dbReference type="Pfam" id="PF13193"/>
    </source>
</evidence>
<comment type="caution">
    <text evidence="4">The sequence shown here is derived from an EMBL/GenBank/DDBJ whole genome shotgun (WGS) entry which is preliminary data.</text>
</comment>
<dbReference type="InterPro" id="IPR025110">
    <property type="entry name" value="AMP-bd_C"/>
</dbReference>
<organism evidence="4 5">
    <name type="scientific">Pseudohoeflea coraliihabitans</name>
    <dbReference type="NCBI Taxonomy" id="2860393"/>
    <lineage>
        <taxon>Bacteria</taxon>
        <taxon>Pseudomonadati</taxon>
        <taxon>Pseudomonadota</taxon>
        <taxon>Alphaproteobacteria</taxon>
        <taxon>Hyphomicrobiales</taxon>
        <taxon>Rhizobiaceae</taxon>
        <taxon>Pseudohoeflea</taxon>
    </lineage>
</organism>
<evidence type="ECO:0000259" key="2">
    <source>
        <dbReference type="Pfam" id="PF00501"/>
    </source>
</evidence>
<dbReference type="RefSeq" id="WP_219157764.1">
    <property type="nucleotide sequence ID" value="NZ_JAHWQX010000001.1"/>
</dbReference>
<evidence type="ECO:0000256" key="1">
    <source>
        <dbReference type="ARBA" id="ARBA00022723"/>
    </source>
</evidence>
<evidence type="ECO:0000313" key="5">
    <source>
        <dbReference type="Proteomes" id="UP001430804"/>
    </source>
</evidence>
<dbReference type="InterPro" id="IPR020845">
    <property type="entry name" value="AMP-binding_CS"/>
</dbReference>
<dbReference type="Pfam" id="PF00501">
    <property type="entry name" value="AMP-binding"/>
    <property type="match status" value="1"/>
</dbReference>
<feature type="domain" description="AMP-dependent synthetase/ligase" evidence="2">
    <location>
        <begin position="14"/>
        <end position="378"/>
    </location>
</feature>
<feature type="domain" description="AMP-binding enzyme C-terminal" evidence="3">
    <location>
        <begin position="428"/>
        <end position="503"/>
    </location>
</feature>
<dbReference type="Proteomes" id="UP001430804">
    <property type="component" value="Unassembled WGS sequence"/>
</dbReference>
<proteinExistence type="predicted"/>
<keyword evidence="5" id="KW-1185">Reference proteome</keyword>
<sequence length="519" mass="56831">MDIAGSQNVASLLRQRVEEHPEKLFLLHEDDAGHVIELTYRQFSDKVNGLAGHLAKSGVRPQHNVAVMLSNCSEFLQAWFAINQIGAVMVPVNVLYSPDELSFLLQDAQCVGLITEPEFLPKYREVEADCPEVTVKILARADEAAGGFDLLAEIDEAGAPCPQVAIAPGDCSQIIYTSGTTSRPKGAILSHHGSVIQGIALAQHFGLKSDERTCVVLPLFHVNGQFVSVIPTLTVGGTIVLLQSYSASRFWSQVRRHRCTFISIVPMILRTLLAQPAQETDTQHSVRMTFYALPTSDAEWTAFESRYAVRLIEGYGLSETFGICTANPVLHGRTKRHCIGLPVMGREIRVIDDDWNDVPTGQSGGIVVRGAPLFSGYFRNEEATRACMRDGWLTTGDNGSLDEDGYLHFLDRSKDVIKRAGENIAAGEVERVLSGHPAVAECAVIGVFDPLRDEAVKAVVVVRAGMEASQDELGDWCAKSLAKFKVPTLFEFRDALPKTSIGKIMKYQLRAEHAAAHPH</sequence>
<name>A0ABS6WJ61_9HYPH</name>
<reference evidence="4" key="1">
    <citation type="submission" date="2021-07" db="EMBL/GenBank/DDBJ databases">
        <title>Pseudohoeflea marina sp. nov. a polyhydroxyalcanoate-producing bacterium.</title>
        <authorList>
            <person name="Zheng W."/>
            <person name="Yu S."/>
            <person name="Huang Y."/>
        </authorList>
    </citation>
    <scope>NUCLEOTIDE SEQUENCE</scope>
    <source>
        <strain evidence="4">DP4N28-3</strain>
    </source>
</reference>
<dbReference type="PANTHER" id="PTHR43767">
    <property type="entry name" value="LONG-CHAIN-FATTY-ACID--COA LIGASE"/>
    <property type="match status" value="1"/>
</dbReference>
<gene>
    <name evidence="4" type="ORF">KY465_01645</name>
</gene>
<accession>A0ABS6WJ61</accession>
<dbReference type="InterPro" id="IPR000873">
    <property type="entry name" value="AMP-dep_synth/lig_dom"/>
</dbReference>
<dbReference type="EMBL" id="JAHWQX010000001">
    <property type="protein sequence ID" value="MBW3095976.1"/>
    <property type="molecule type" value="Genomic_DNA"/>
</dbReference>
<evidence type="ECO:0000313" key="4">
    <source>
        <dbReference type="EMBL" id="MBW3095976.1"/>
    </source>
</evidence>
<keyword evidence="1" id="KW-0479">Metal-binding</keyword>